<dbReference type="AlphaFoldDB" id="A0A8H4B9Q1"/>
<evidence type="ECO:0000256" key="1">
    <source>
        <dbReference type="SAM" id="MobiDB-lite"/>
    </source>
</evidence>
<feature type="compositionally biased region" description="Low complexity" evidence="1">
    <location>
        <begin position="107"/>
        <end position="118"/>
    </location>
</feature>
<evidence type="ECO:0008006" key="4">
    <source>
        <dbReference type="Google" id="ProtNLM"/>
    </source>
</evidence>
<reference evidence="2 3" key="1">
    <citation type="submission" date="2019-09" db="EMBL/GenBank/DDBJ databases">
        <authorList>
            <consortium name="DOE Joint Genome Institute"/>
            <person name="Mondo S.J."/>
            <person name="Navarro-Mendoza M.I."/>
            <person name="Perez-Arques C."/>
            <person name="Panchal S."/>
            <person name="Nicolas F.E."/>
            <person name="Ganguly P."/>
            <person name="Pangilinan J."/>
            <person name="Grigoriev I."/>
            <person name="Heitman J."/>
            <person name="Sanya K."/>
            <person name="Garre V."/>
        </authorList>
    </citation>
    <scope>NUCLEOTIDE SEQUENCE [LARGE SCALE GENOMIC DNA]</scope>
    <source>
        <strain evidence="2 3">MU402</strain>
    </source>
</reference>
<feature type="region of interest" description="Disordered" evidence="1">
    <location>
        <begin position="95"/>
        <end position="160"/>
    </location>
</feature>
<feature type="region of interest" description="Disordered" evidence="1">
    <location>
        <begin position="1"/>
        <end position="38"/>
    </location>
</feature>
<evidence type="ECO:0000313" key="2">
    <source>
        <dbReference type="EMBL" id="KAF1797561.1"/>
    </source>
</evidence>
<feature type="compositionally biased region" description="Low complexity" evidence="1">
    <location>
        <begin position="23"/>
        <end position="35"/>
    </location>
</feature>
<comment type="caution">
    <text evidence="2">The sequence shown here is derived from an EMBL/GenBank/DDBJ whole genome shotgun (WGS) entry which is preliminary data.</text>
</comment>
<evidence type="ECO:0000313" key="3">
    <source>
        <dbReference type="Proteomes" id="UP000469890"/>
    </source>
</evidence>
<feature type="compositionally biased region" description="Basic and acidic residues" evidence="1">
    <location>
        <begin position="1"/>
        <end position="10"/>
    </location>
</feature>
<accession>A0A8H4B9Q1</accession>
<gene>
    <name evidence="2" type="ORF">FB192DRAFT_1334929</name>
</gene>
<proteinExistence type="predicted"/>
<organism evidence="2 3">
    <name type="scientific">Mucor circinelloides f. lusitanicus</name>
    <name type="common">Mucor racemosus var. lusitanicus</name>
    <dbReference type="NCBI Taxonomy" id="29924"/>
    <lineage>
        <taxon>Eukaryota</taxon>
        <taxon>Fungi</taxon>
        <taxon>Fungi incertae sedis</taxon>
        <taxon>Mucoromycota</taxon>
        <taxon>Mucoromycotina</taxon>
        <taxon>Mucoromycetes</taxon>
        <taxon>Mucorales</taxon>
        <taxon>Mucorineae</taxon>
        <taxon>Mucoraceae</taxon>
        <taxon>Mucor</taxon>
    </lineage>
</organism>
<name>A0A8H4B9Q1_MUCCL</name>
<sequence>MEIRELEKNKKSSKSPVVRGKSTTNTNTTTAAAPTEKSSDRLLAAQLQHSQNQVRLLKSTMEQFLRMGVFNDDLSGSMTSPTTSIDAVVSELRCGRSRQRRHHPASTATVTKSTGTTTDQQYSDPTSATTTSKSRKSLVPVDTKAKESLKNNNKSTPTAELDNQLLELLREKEILQAEYSKAPSSGGNALVRRRREELESRLDTVDSQMCRIKLKMRNRNIL</sequence>
<dbReference type="Proteomes" id="UP000469890">
    <property type="component" value="Unassembled WGS sequence"/>
</dbReference>
<feature type="compositionally biased region" description="Basic residues" evidence="1">
    <location>
        <begin position="95"/>
        <end position="104"/>
    </location>
</feature>
<protein>
    <recommendedName>
        <fullName evidence="4">Enkurin domain-containing protein</fullName>
    </recommendedName>
</protein>
<dbReference type="EMBL" id="JAAECE010000009">
    <property type="protein sequence ID" value="KAF1797561.1"/>
    <property type="molecule type" value="Genomic_DNA"/>
</dbReference>